<evidence type="ECO:0000256" key="3">
    <source>
        <dbReference type="ARBA" id="ARBA00013646"/>
    </source>
</evidence>
<dbReference type="Ensembl" id="ENSCCRT00010109232.1">
    <property type="protein sequence ID" value="ENSCCRP00010098467.1"/>
    <property type="gene ID" value="ENSCCRG00010043154.1"/>
</dbReference>
<reference evidence="9" key="2">
    <citation type="submission" date="2025-09" db="UniProtKB">
        <authorList>
            <consortium name="Ensembl"/>
        </authorList>
    </citation>
    <scope>IDENTIFICATION</scope>
</reference>
<dbReference type="GO" id="GO:0061630">
    <property type="term" value="F:ubiquitin protein ligase activity"/>
    <property type="evidence" value="ECO:0007669"/>
    <property type="project" value="UniProtKB-EC"/>
</dbReference>
<sequence length="421" mass="47398">MEETAQQDVVFLELRQKLQSGLLFIRSDAVRDDADVKIESKQDSTLSVQTPERTYEVKLASAVSLVQTWCQRSPADTQHGSHFRLRLKLEQPTEAPCSVIGQLRVNVTYSFLCQSCGSMVLRDRTFGRVLPLPNGNWNALVDDWCCHPDPFANRKLLPRDGDCLLGDTFLLLARDSSCEQTLVREENSLQKASAEQKRSSKRVTVSCRSCSAALGEEVTAEVLKLYVTEVLVKPREDGECDITQLRLESEPNSERQRFLERTLAARLVELSSAQSIFRFSIQTPDDKAVILLWLLNTDTLVASFPDAAARGDSFISADEVHPGEHQSCRAAQAVKVLYILCSDSKLQDVVDVWEKDISVHPLPLPQSSCEELQKLLMSSTSRLPTFLRCMNSYQVTYRSDHTHATTCDCLVIMLLYFLLFI</sequence>
<dbReference type="GO" id="GO:0030332">
    <property type="term" value="F:cyclin binding"/>
    <property type="evidence" value="ECO:0007669"/>
    <property type="project" value="TreeGrafter"/>
</dbReference>
<comment type="function">
    <text evidence="7">E3 ubiquitin-protein ligase which accepts ubiquitin from specific E2 ubiquitin-conjugating enzymes, and transfers it to substrates, generally promoting their degradation by the proteasome. Independently of its E3 ubiquitin-protein ligase activity, acts as an inhibitor of CPSF3 endonuclease activity by blocking CPSF3 active site.</text>
</comment>
<name>A0A8C1P312_CYPCA</name>
<protein>
    <recommendedName>
        <fullName evidence="3">E3 ubiquitin-protein ligase E3D</fullName>
        <ecNumber evidence="2">2.3.2.26</ecNumber>
    </recommendedName>
    <alternativeName>
        <fullName evidence="6">HECT-type E3 ubiquitin transferase E3D</fullName>
    </alternativeName>
    <alternativeName>
        <fullName evidence="5">UbcH10-binding protein with a HECT-like domain</fullName>
    </alternativeName>
    <alternativeName>
        <fullName evidence="4">Ubiquitin-conjugating enzyme E2C-binding protein</fullName>
    </alternativeName>
</protein>
<dbReference type="EC" id="2.3.2.26" evidence="2"/>
<dbReference type="GO" id="GO:0005634">
    <property type="term" value="C:nucleus"/>
    <property type="evidence" value="ECO:0007669"/>
    <property type="project" value="TreeGrafter"/>
</dbReference>
<organism evidence="9 10">
    <name type="scientific">Cyprinus carpio</name>
    <name type="common">Common carp</name>
    <dbReference type="NCBI Taxonomy" id="7962"/>
    <lineage>
        <taxon>Eukaryota</taxon>
        <taxon>Metazoa</taxon>
        <taxon>Chordata</taxon>
        <taxon>Craniata</taxon>
        <taxon>Vertebrata</taxon>
        <taxon>Euteleostomi</taxon>
        <taxon>Actinopterygii</taxon>
        <taxon>Neopterygii</taxon>
        <taxon>Teleostei</taxon>
        <taxon>Ostariophysi</taxon>
        <taxon>Cypriniformes</taxon>
        <taxon>Cyprinidae</taxon>
        <taxon>Cyprininae</taxon>
        <taxon>Cyprinus</taxon>
    </lineage>
</organism>
<evidence type="ECO:0000313" key="10">
    <source>
        <dbReference type="Proteomes" id="UP000694427"/>
    </source>
</evidence>
<dbReference type="Pfam" id="PF09814">
    <property type="entry name" value="HECT_2"/>
    <property type="match status" value="1"/>
</dbReference>
<dbReference type="GO" id="GO:0043161">
    <property type="term" value="P:proteasome-mediated ubiquitin-dependent protein catabolic process"/>
    <property type="evidence" value="ECO:0007669"/>
    <property type="project" value="TreeGrafter"/>
</dbReference>
<dbReference type="AlphaFoldDB" id="A0A8C1P312"/>
<evidence type="ECO:0000313" key="9">
    <source>
        <dbReference type="Ensembl" id="ENSCCRP00010098467.1"/>
    </source>
</evidence>
<dbReference type="GO" id="GO:0000209">
    <property type="term" value="P:protein polyubiquitination"/>
    <property type="evidence" value="ECO:0007669"/>
    <property type="project" value="TreeGrafter"/>
</dbReference>
<reference evidence="9" key="1">
    <citation type="submission" date="2025-08" db="UniProtKB">
        <authorList>
            <consortium name="Ensembl"/>
        </authorList>
    </citation>
    <scope>IDENTIFICATION</scope>
</reference>
<comment type="catalytic activity">
    <reaction evidence="1">
        <text>S-ubiquitinyl-[E2 ubiquitin-conjugating enzyme]-L-cysteine + [acceptor protein]-L-lysine = [E2 ubiquitin-conjugating enzyme]-L-cysteine + N(6)-ubiquitinyl-[acceptor protein]-L-lysine.</text>
        <dbReference type="EC" id="2.3.2.26"/>
    </reaction>
</comment>
<dbReference type="Proteomes" id="UP000694427">
    <property type="component" value="Unplaced"/>
</dbReference>
<comment type="subunit">
    <text evidence="8">Interacts with UBE2C/UbcH10 (E2 ubiquitin-conjugating enzyme). In vitro, interacts with cyclin-B.</text>
</comment>
<evidence type="ECO:0000256" key="6">
    <source>
        <dbReference type="ARBA" id="ARBA00032298"/>
    </source>
</evidence>
<evidence type="ECO:0000256" key="7">
    <source>
        <dbReference type="ARBA" id="ARBA00053831"/>
    </source>
</evidence>
<dbReference type="GO" id="GO:0006513">
    <property type="term" value="P:protein monoubiquitination"/>
    <property type="evidence" value="ECO:0007669"/>
    <property type="project" value="TreeGrafter"/>
</dbReference>
<dbReference type="PANTHER" id="PTHR31531:SF2">
    <property type="entry name" value="E3 UBIQUITIN-PROTEIN LIGASE E3D"/>
    <property type="match status" value="1"/>
</dbReference>
<dbReference type="GO" id="GO:0005829">
    <property type="term" value="C:cytosol"/>
    <property type="evidence" value="ECO:0007669"/>
    <property type="project" value="TreeGrafter"/>
</dbReference>
<evidence type="ECO:0000256" key="8">
    <source>
        <dbReference type="ARBA" id="ARBA00064185"/>
    </source>
</evidence>
<evidence type="ECO:0000256" key="4">
    <source>
        <dbReference type="ARBA" id="ARBA00029737"/>
    </source>
</evidence>
<dbReference type="GO" id="GO:0031624">
    <property type="term" value="F:ubiquitin conjugating enzyme binding"/>
    <property type="evidence" value="ECO:0007669"/>
    <property type="project" value="TreeGrafter"/>
</dbReference>
<evidence type="ECO:0000256" key="5">
    <source>
        <dbReference type="ARBA" id="ARBA00032234"/>
    </source>
</evidence>
<dbReference type="InterPro" id="IPR019193">
    <property type="entry name" value="UBQ-conj_enz_E2-bd_prot"/>
</dbReference>
<evidence type="ECO:0000256" key="1">
    <source>
        <dbReference type="ARBA" id="ARBA00000885"/>
    </source>
</evidence>
<dbReference type="GO" id="GO:0000151">
    <property type="term" value="C:ubiquitin ligase complex"/>
    <property type="evidence" value="ECO:0007669"/>
    <property type="project" value="TreeGrafter"/>
</dbReference>
<proteinExistence type="predicted"/>
<evidence type="ECO:0000256" key="2">
    <source>
        <dbReference type="ARBA" id="ARBA00012485"/>
    </source>
</evidence>
<dbReference type="PANTHER" id="PTHR31531">
    <property type="entry name" value="E3 UBIQUITIN-PROTEIN LIGASE E3D FAMILY MEMBER"/>
    <property type="match status" value="1"/>
</dbReference>
<dbReference type="GO" id="GO:0051865">
    <property type="term" value="P:protein autoubiquitination"/>
    <property type="evidence" value="ECO:0007669"/>
    <property type="project" value="TreeGrafter"/>
</dbReference>
<keyword evidence="10" id="KW-1185">Reference proteome</keyword>
<accession>A0A8C1P312</accession>